<keyword evidence="2" id="KW-1185">Reference proteome</keyword>
<evidence type="ECO:0000313" key="2">
    <source>
        <dbReference type="Proteomes" id="UP001281761"/>
    </source>
</evidence>
<proteinExistence type="predicted"/>
<dbReference type="Proteomes" id="UP001281761">
    <property type="component" value="Unassembled WGS sequence"/>
</dbReference>
<comment type="caution">
    <text evidence="1">The sequence shown here is derived from an EMBL/GenBank/DDBJ whole genome shotgun (WGS) entry which is preliminary data.</text>
</comment>
<organism evidence="1 2">
    <name type="scientific">Blattamonas nauphoetae</name>
    <dbReference type="NCBI Taxonomy" id="2049346"/>
    <lineage>
        <taxon>Eukaryota</taxon>
        <taxon>Metamonada</taxon>
        <taxon>Preaxostyla</taxon>
        <taxon>Oxymonadida</taxon>
        <taxon>Blattamonas</taxon>
    </lineage>
</organism>
<gene>
    <name evidence="1" type="ORF">BLNAU_4585</name>
</gene>
<accession>A0ABQ9Y9J6</accession>
<name>A0ABQ9Y9J6_9EUKA</name>
<evidence type="ECO:0000313" key="1">
    <source>
        <dbReference type="EMBL" id="KAK2960368.1"/>
    </source>
</evidence>
<dbReference type="EMBL" id="JARBJD010000023">
    <property type="protein sequence ID" value="KAK2960368.1"/>
    <property type="molecule type" value="Genomic_DNA"/>
</dbReference>
<reference evidence="1 2" key="1">
    <citation type="journal article" date="2022" name="bioRxiv">
        <title>Genomics of Preaxostyla Flagellates Illuminates Evolutionary Transitions and the Path Towards Mitochondrial Loss.</title>
        <authorList>
            <person name="Novak L.V.F."/>
            <person name="Treitli S.C."/>
            <person name="Pyrih J."/>
            <person name="Halakuc P."/>
            <person name="Pipaliya S.V."/>
            <person name="Vacek V."/>
            <person name="Brzon O."/>
            <person name="Soukal P."/>
            <person name="Eme L."/>
            <person name="Dacks J.B."/>
            <person name="Karnkowska A."/>
            <person name="Elias M."/>
            <person name="Hampl V."/>
        </authorList>
    </citation>
    <scope>NUCLEOTIDE SEQUENCE [LARGE SCALE GENOMIC DNA]</scope>
    <source>
        <strain evidence="1">NAU3</strain>
        <tissue evidence="1">Gut</tissue>
    </source>
</reference>
<sequence length="150" mass="17470">MIPRIILDVFLQLKHDDMFISSFIHKAEILSHSSSQIVSFLMLLRICSACFMIMIPQMIALSLSSLSSALFTLSQPHRSPKHRLQLRILLPHRRSPFRLKHSPALRYISFCWEYFFDLVSTLLQCVSDLLLALYQINFFVVDTLLVAIFR</sequence>
<protein>
    <submittedName>
        <fullName evidence="1">Uncharacterized protein</fullName>
    </submittedName>
</protein>